<dbReference type="AlphaFoldDB" id="A0A9P5XNV5"/>
<protein>
    <recommendedName>
        <fullName evidence="2">DUF6533 domain-containing protein</fullName>
    </recommendedName>
</protein>
<keyword evidence="1" id="KW-0472">Membrane</keyword>
<feature type="transmembrane region" description="Helical" evidence="1">
    <location>
        <begin position="27"/>
        <end position="45"/>
    </location>
</feature>
<dbReference type="EMBL" id="MU151064">
    <property type="protein sequence ID" value="KAF9453116.1"/>
    <property type="molecule type" value="Genomic_DNA"/>
</dbReference>
<reference evidence="3" key="1">
    <citation type="submission" date="2020-11" db="EMBL/GenBank/DDBJ databases">
        <authorList>
            <consortium name="DOE Joint Genome Institute"/>
            <person name="Ahrendt S."/>
            <person name="Riley R."/>
            <person name="Andreopoulos W."/>
            <person name="Labutti K."/>
            <person name="Pangilinan J."/>
            <person name="Ruiz-Duenas F.J."/>
            <person name="Barrasa J.M."/>
            <person name="Sanchez-Garcia M."/>
            <person name="Camarero S."/>
            <person name="Miyauchi S."/>
            <person name="Serrano A."/>
            <person name="Linde D."/>
            <person name="Babiker R."/>
            <person name="Drula E."/>
            <person name="Ayuso-Fernandez I."/>
            <person name="Pacheco R."/>
            <person name="Padilla G."/>
            <person name="Ferreira P."/>
            <person name="Barriuso J."/>
            <person name="Kellner H."/>
            <person name="Castanera R."/>
            <person name="Alfaro M."/>
            <person name="Ramirez L."/>
            <person name="Pisabarro A.G."/>
            <person name="Kuo A."/>
            <person name="Tritt A."/>
            <person name="Lipzen A."/>
            <person name="He G."/>
            <person name="Yan M."/>
            <person name="Ng V."/>
            <person name="Cullen D."/>
            <person name="Martin F."/>
            <person name="Rosso M.-N."/>
            <person name="Henrissat B."/>
            <person name="Hibbett D."/>
            <person name="Martinez A.T."/>
            <person name="Grigoriev I.V."/>
        </authorList>
    </citation>
    <scope>NUCLEOTIDE SEQUENCE</scope>
    <source>
        <strain evidence="3">MF-IS2</strain>
    </source>
</reference>
<keyword evidence="4" id="KW-1185">Reference proteome</keyword>
<feature type="transmembrane region" description="Helical" evidence="1">
    <location>
        <begin position="149"/>
        <end position="169"/>
    </location>
</feature>
<evidence type="ECO:0000313" key="3">
    <source>
        <dbReference type="EMBL" id="KAF9453116.1"/>
    </source>
</evidence>
<evidence type="ECO:0000313" key="4">
    <source>
        <dbReference type="Proteomes" id="UP000807342"/>
    </source>
</evidence>
<name>A0A9P5XNV5_9AGAR</name>
<keyword evidence="1" id="KW-0812">Transmembrane</keyword>
<sequence>MANLSTVLKMAEEAAILDWEQDQTHQFVTNCIAFICVTILVWDHILTFGDEVEFVWNGKNGPFKYLFFVNRYLTPLGFTVNMFGKAKNSSRYSRLTADLKLTYPLSGRPNHFIRFEGSMTVIGINIVAVMMLYRVYALYWKSLQHNGPLVLLVLVTVLLVELSVNAWLLTKGVPVRHTDWVHIGCEMIFRHDVSRILASSSAWLPLLYDTMAFVLIAWKTIPKRANFPGGINYHRQMLEDGLLYYCPIMIVTLVLSLMIAIAPEGSQNLLAQLELVITVTMMSRITINLKRAGRGGSDIDTDLASIPSPASVVFEHARAQVTTVLNITRSGLQDNHDDDLNLDLRELRPAASGDIESGRSHSILPP</sequence>
<dbReference type="Pfam" id="PF20151">
    <property type="entry name" value="DUF6533"/>
    <property type="match status" value="1"/>
</dbReference>
<dbReference type="Proteomes" id="UP000807342">
    <property type="component" value="Unassembled WGS sequence"/>
</dbReference>
<dbReference type="InterPro" id="IPR045340">
    <property type="entry name" value="DUF6533"/>
</dbReference>
<feature type="transmembrane region" description="Helical" evidence="1">
    <location>
        <begin position="242"/>
        <end position="263"/>
    </location>
</feature>
<gene>
    <name evidence="3" type="ORF">P691DRAFT_771670</name>
</gene>
<comment type="caution">
    <text evidence="3">The sequence shown here is derived from an EMBL/GenBank/DDBJ whole genome shotgun (WGS) entry which is preliminary data.</text>
</comment>
<dbReference type="OrthoDB" id="3354157at2759"/>
<keyword evidence="1" id="KW-1133">Transmembrane helix</keyword>
<evidence type="ECO:0000259" key="2">
    <source>
        <dbReference type="Pfam" id="PF20151"/>
    </source>
</evidence>
<feature type="transmembrane region" description="Helical" evidence="1">
    <location>
        <begin position="202"/>
        <end position="221"/>
    </location>
</feature>
<feature type="domain" description="DUF6533" evidence="2">
    <location>
        <begin position="31"/>
        <end position="76"/>
    </location>
</feature>
<evidence type="ECO:0000256" key="1">
    <source>
        <dbReference type="SAM" id="Phobius"/>
    </source>
</evidence>
<proteinExistence type="predicted"/>
<organism evidence="3 4">
    <name type="scientific">Macrolepiota fuliginosa MF-IS2</name>
    <dbReference type="NCBI Taxonomy" id="1400762"/>
    <lineage>
        <taxon>Eukaryota</taxon>
        <taxon>Fungi</taxon>
        <taxon>Dikarya</taxon>
        <taxon>Basidiomycota</taxon>
        <taxon>Agaricomycotina</taxon>
        <taxon>Agaricomycetes</taxon>
        <taxon>Agaricomycetidae</taxon>
        <taxon>Agaricales</taxon>
        <taxon>Agaricineae</taxon>
        <taxon>Agaricaceae</taxon>
        <taxon>Macrolepiota</taxon>
    </lineage>
</organism>
<accession>A0A9P5XNV5</accession>
<feature type="transmembrane region" description="Helical" evidence="1">
    <location>
        <begin position="117"/>
        <end position="137"/>
    </location>
</feature>